<accession>A0AAV7EYW4</accession>
<evidence type="ECO:0000313" key="2">
    <source>
        <dbReference type="Proteomes" id="UP000825729"/>
    </source>
</evidence>
<comment type="caution">
    <text evidence="1">The sequence shown here is derived from an EMBL/GenBank/DDBJ whole genome shotgun (WGS) entry which is preliminary data.</text>
</comment>
<organism evidence="1 2">
    <name type="scientific">Aristolochia fimbriata</name>
    <name type="common">White veined hardy Dutchman's pipe vine</name>
    <dbReference type="NCBI Taxonomy" id="158543"/>
    <lineage>
        <taxon>Eukaryota</taxon>
        <taxon>Viridiplantae</taxon>
        <taxon>Streptophyta</taxon>
        <taxon>Embryophyta</taxon>
        <taxon>Tracheophyta</taxon>
        <taxon>Spermatophyta</taxon>
        <taxon>Magnoliopsida</taxon>
        <taxon>Magnoliidae</taxon>
        <taxon>Piperales</taxon>
        <taxon>Aristolochiaceae</taxon>
        <taxon>Aristolochia</taxon>
    </lineage>
</organism>
<dbReference type="AlphaFoldDB" id="A0AAV7EYW4"/>
<dbReference type="Proteomes" id="UP000825729">
    <property type="component" value="Unassembled WGS sequence"/>
</dbReference>
<dbReference type="EMBL" id="JAINDJ010000003">
    <property type="protein sequence ID" value="KAG9453666.1"/>
    <property type="molecule type" value="Genomic_DNA"/>
</dbReference>
<proteinExistence type="predicted"/>
<keyword evidence="2" id="KW-1185">Reference proteome</keyword>
<gene>
    <name evidence="1" type="ORF">H6P81_006570</name>
</gene>
<name>A0AAV7EYW4_ARIFI</name>
<sequence length="86" mass="9674">MEHGSRHGWYDEVQKSLQANVGSLQRISKSHQTRLSQLNRCRNGERRAKLPLSPLSCSKKCPKRANQWGNNKVVAYPPAIVASTCD</sequence>
<evidence type="ECO:0000313" key="1">
    <source>
        <dbReference type="EMBL" id="KAG9453666.1"/>
    </source>
</evidence>
<protein>
    <submittedName>
        <fullName evidence="1">Uncharacterized protein</fullName>
    </submittedName>
</protein>
<reference evidence="1 2" key="1">
    <citation type="submission" date="2021-07" db="EMBL/GenBank/DDBJ databases">
        <title>The Aristolochia fimbriata genome: insights into angiosperm evolution, floral development and chemical biosynthesis.</title>
        <authorList>
            <person name="Jiao Y."/>
        </authorList>
    </citation>
    <scope>NUCLEOTIDE SEQUENCE [LARGE SCALE GENOMIC DNA]</scope>
    <source>
        <strain evidence="1">IBCAS-2021</strain>
        <tissue evidence="1">Leaf</tissue>
    </source>
</reference>